<feature type="transmembrane region" description="Helical" evidence="1">
    <location>
        <begin position="437"/>
        <end position="460"/>
    </location>
</feature>
<feature type="transmembrane region" description="Helical" evidence="1">
    <location>
        <begin position="32"/>
        <end position="55"/>
    </location>
</feature>
<dbReference type="InterPro" id="IPR039672">
    <property type="entry name" value="MFS_2"/>
</dbReference>
<dbReference type="GO" id="GO:0008643">
    <property type="term" value="P:carbohydrate transport"/>
    <property type="evidence" value="ECO:0007669"/>
    <property type="project" value="InterPro"/>
</dbReference>
<reference evidence="3" key="2">
    <citation type="submission" date="2020-08" db="EMBL/GenBank/DDBJ databases">
        <title>The Agave Microbiome: Exploring the role of microbial communities in plant adaptations to desert environments.</title>
        <authorList>
            <person name="Partida-Martinez L.P."/>
        </authorList>
    </citation>
    <scope>NUCLEOTIDE SEQUENCE [LARGE SCALE GENOMIC DNA]</scope>
    <source>
        <strain evidence="3">AT2.8</strain>
    </source>
</reference>
<dbReference type="GO" id="GO:0005886">
    <property type="term" value="C:plasma membrane"/>
    <property type="evidence" value="ECO:0007669"/>
    <property type="project" value="TreeGrafter"/>
</dbReference>
<dbReference type="AlphaFoldDB" id="A0A852TGP4"/>
<dbReference type="Pfam" id="PF13347">
    <property type="entry name" value="MFS_2"/>
    <property type="match status" value="1"/>
</dbReference>
<proteinExistence type="predicted"/>
<dbReference type="PANTHER" id="PTHR11328:SF28">
    <property type="entry name" value="MAJOR FACILITATOR SUPERFAMILY DOMAIN-CONTAINING PROTEIN 12"/>
    <property type="match status" value="1"/>
</dbReference>
<organism evidence="2 3">
    <name type="scientific">Neobacillus niacini</name>
    <dbReference type="NCBI Taxonomy" id="86668"/>
    <lineage>
        <taxon>Bacteria</taxon>
        <taxon>Bacillati</taxon>
        <taxon>Bacillota</taxon>
        <taxon>Bacilli</taxon>
        <taxon>Bacillales</taxon>
        <taxon>Bacillaceae</taxon>
        <taxon>Neobacillus</taxon>
    </lineage>
</organism>
<feature type="transmembrane region" description="Helical" evidence="1">
    <location>
        <begin position="347"/>
        <end position="376"/>
    </location>
</feature>
<evidence type="ECO:0000256" key="1">
    <source>
        <dbReference type="SAM" id="Phobius"/>
    </source>
</evidence>
<keyword evidence="1" id="KW-1133">Transmembrane helix</keyword>
<reference evidence="3" key="1">
    <citation type="submission" date="2020-07" db="EMBL/GenBank/DDBJ databases">
        <authorList>
            <person name="Partida-Martinez L."/>
            <person name="Huntemann M."/>
            <person name="Clum A."/>
            <person name="Wang J."/>
            <person name="Palaniappan K."/>
            <person name="Ritter S."/>
            <person name="Chen I.-M."/>
            <person name="Stamatis D."/>
            <person name="Reddy T."/>
            <person name="O'Malley R."/>
            <person name="Daum C."/>
            <person name="Shapiro N."/>
            <person name="Ivanova N."/>
            <person name="Kyrpides N."/>
            <person name="Woyke T."/>
        </authorList>
    </citation>
    <scope>NUCLEOTIDE SEQUENCE [LARGE SCALE GENOMIC DNA]</scope>
    <source>
        <strain evidence="3">AT2.8</strain>
    </source>
</reference>
<keyword evidence="1" id="KW-0472">Membrane</keyword>
<dbReference type="PANTHER" id="PTHR11328">
    <property type="entry name" value="MAJOR FACILITATOR SUPERFAMILY DOMAIN-CONTAINING PROTEIN"/>
    <property type="match status" value="1"/>
</dbReference>
<gene>
    <name evidence="2" type="ORF">F4694_004763</name>
</gene>
<name>A0A852TGP4_9BACI</name>
<dbReference type="GO" id="GO:0015293">
    <property type="term" value="F:symporter activity"/>
    <property type="evidence" value="ECO:0007669"/>
    <property type="project" value="InterPro"/>
</dbReference>
<keyword evidence="1" id="KW-0812">Transmembrane</keyword>
<comment type="caution">
    <text evidence="2">The sequence shown here is derived from an EMBL/GenBank/DDBJ whole genome shotgun (WGS) entry which is preliminary data.</text>
</comment>
<dbReference type="InterPro" id="IPR036259">
    <property type="entry name" value="MFS_trans_sf"/>
</dbReference>
<dbReference type="SUPFAM" id="SSF103473">
    <property type="entry name" value="MFS general substrate transporter"/>
    <property type="match status" value="1"/>
</dbReference>
<feature type="transmembrane region" description="Helical" evidence="1">
    <location>
        <begin position="115"/>
        <end position="134"/>
    </location>
</feature>
<feature type="transmembrane region" description="Helical" evidence="1">
    <location>
        <begin position="282"/>
        <end position="302"/>
    </location>
</feature>
<feature type="transmembrane region" description="Helical" evidence="1">
    <location>
        <begin position="155"/>
        <end position="174"/>
    </location>
</feature>
<sequence>MSNVEMNSGQTYNTAKLWQIALFTLNNSSTNLHMLILTFVTYYATGIAGLAVMVVSSLLMAARLFDGIIDPAIGYIIDKTEGKFGKYTPLIVIGNIISAGSILVIYSVTHQLPESMQFLFFTAMLIINKIGYSLQTSVTKAAQTVLTNSPKQRPLYSIFDGVFNAVFFTGGHLYVSAYLVKKHGGFTLSVFTELSFYGLILSAVLAILAIVGIWSKDKKEYYGLGEEGTKTTLREYWGVVKGNRPLQMLSISAAFDKLGLTIFSYSVVGVMLYGILLGDYSLSGKIGLITLVPGILITFAAVGIARKTGLRKSYIMSAWIGVLSYLGLMALFLLIDDPTSISLKNVGASTILFLVLMALASGFSRIPTTLVIPMIADVSDYETHKSGRYVPGMMGTIFSFIDQLVSSLAPTIVGVIVGIIGYKEKFPEVGEVLTTPLYVVTLLLAFGLPALCLLVSITTMKFYKLNAEKMEEIQKGISKIKASSKKGNIEIYEKLN</sequence>
<evidence type="ECO:0000313" key="3">
    <source>
        <dbReference type="Proteomes" id="UP000548423"/>
    </source>
</evidence>
<evidence type="ECO:0000313" key="2">
    <source>
        <dbReference type="EMBL" id="NYE07922.1"/>
    </source>
</evidence>
<feature type="transmembrane region" description="Helical" evidence="1">
    <location>
        <begin position="194"/>
        <end position="214"/>
    </location>
</feature>
<dbReference type="Proteomes" id="UP000548423">
    <property type="component" value="Unassembled WGS sequence"/>
</dbReference>
<feature type="transmembrane region" description="Helical" evidence="1">
    <location>
        <begin position="87"/>
        <end position="109"/>
    </location>
</feature>
<feature type="transmembrane region" description="Helical" evidence="1">
    <location>
        <begin position="397"/>
        <end position="422"/>
    </location>
</feature>
<feature type="transmembrane region" description="Helical" evidence="1">
    <location>
        <begin position="314"/>
        <end position="335"/>
    </location>
</feature>
<dbReference type="EMBL" id="JACCBX010000011">
    <property type="protein sequence ID" value="NYE07922.1"/>
    <property type="molecule type" value="Genomic_DNA"/>
</dbReference>
<accession>A0A852TGP4</accession>
<feature type="transmembrane region" description="Helical" evidence="1">
    <location>
        <begin position="258"/>
        <end position="276"/>
    </location>
</feature>
<protein>
    <submittedName>
        <fullName evidence="2">Na+/melibiose symporter-like transporter</fullName>
    </submittedName>
</protein>